<dbReference type="EMBL" id="JAHRIN010061241">
    <property type="protein sequence ID" value="MEQ2213210.1"/>
    <property type="molecule type" value="Genomic_DNA"/>
</dbReference>
<name>A0ABV0RY54_9TELE</name>
<keyword evidence="2" id="KW-1185">Reference proteome</keyword>
<gene>
    <name evidence="1" type="ORF">XENOCAPTIV_011327</name>
</gene>
<accession>A0ABV0RY54</accession>
<organism evidence="1 2">
    <name type="scientific">Xenoophorus captivus</name>
    <dbReference type="NCBI Taxonomy" id="1517983"/>
    <lineage>
        <taxon>Eukaryota</taxon>
        <taxon>Metazoa</taxon>
        <taxon>Chordata</taxon>
        <taxon>Craniata</taxon>
        <taxon>Vertebrata</taxon>
        <taxon>Euteleostomi</taxon>
        <taxon>Actinopterygii</taxon>
        <taxon>Neopterygii</taxon>
        <taxon>Teleostei</taxon>
        <taxon>Neoteleostei</taxon>
        <taxon>Acanthomorphata</taxon>
        <taxon>Ovalentaria</taxon>
        <taxon>Atherinomorphae</taxon>
        <taxon>Cyprinodontiformes</taxon>
        <taxon>Goodeidae</taxon>
        <taxon>Xenoophorus</taxon>
    </lineage>
</organism>
<comment type="caution">
    <text evidence="1">The sequence shown here is derived from an EMBL/GenBank/DDBJ whole genome shotgun (WGS) entry which is preliminary data.</text>
</comment>
<protein>
    <submittedName>
        <fullName evidence="1">Uncharacterized protein</fullName>
    </submittedName>
</protein>
<dbReference type="Proteomes" id="UP001434883">
    <property type="component" value="Unassembled WGS sequence"/>
</dbReference>
<evidence type="ECO:0000313" key="2">
    <source>
        <dbReference type="Proteomes" id="UP001434883"/>
    </source>
</evidence>
<sequence>MSFLSFTSAKLFRFARALKVMYKVMQKCIFPITGFQSLLFCTLKCFFGSNKFYYDTKGGKSIPNQCGPMQKKYLPPKPNNSLCVQQAIAGSETLTSLRRNLRPLSFGELF</sequence>
<reference evidence="1 2" key="1">
    <citation type="submission" date="2021-06" db="EMBL/GenBank/DDBJ databases">
        <authorList>
            <person name="Palmer J.M."/>
        </authorList>
    </citation>
    <scope>NUCLEOTIDE SEQUENCE [LARGE SCALE GENOMIC DNA]</scope>
    <source>
        <strain evidence="1 2">XC_2019</strain>
        <tissue evidence="1">Muscle</tissue>
    </source>
</reference>
<evidence type="ECO:0000313" key="1">
    <source>
        <dbReference type="EMBL" id="MEQ2213210.1"/>
    </source>
</evidence>
<proteinExistence type="predicted"/>